<dbReference type="SUPFAM" id="SSF51306">
    <property type="entry name" value="LexA/Signal peptidase"/>
    <property type="match status" value="1"/>
</dbReference>
<dbReference type="GO" id="GO:0003677">
    <property type="term" value="F:DNA binding"/>
    <property type="evidence" value="ECO:0007669"/>
    <property type="project" value="UniProtKB-UniRule"/>
</dbReference>
<dbReference type="Pfam" id="PF01726">
    <property type="entry name" value="LexA_DNA_bind"/>
    <property type="match status" value="1"/>
</dbReference>
<evidence type="ECO:0000259" key="18">
    <source>
        <dbReference type="Pfam" id="PF01555"/>
    </source>
</evidence>
<keyword evidence="6 15" id="KW-0235">DNA replication</keyword>
<dbReference type="PANTHER" id="PTHR33516">
    <property type="entry name" value="LEXA REPRESSOR"/>
    <property type="match status" value="1"/>
</dbReference>
<organism evidence="20 21">
    <name type="scientific">Candidatus Collierbacteria bacterium GW2011_GWC2_43_12</name>
    <dbReference type="NCBI Taxonomy" id="1618390"/>
    <lineage>
        <taxon>Bacteria</taxon>
        <taxon>Candidatus Collieribacteriota</taxon>
    </lineage>
</organism>
<evidence type="ECO:0000259" key="17">
    <source>
        <dbReference type="Pfam" id="PF00717"/>
    </source>
</evidence>
<dbReference type="PROSITE" id="PS00092">
    <property type="entry name" value="N6_MTASE"/>
    <property type="match status" value="1"/>
</dbReference>
<dbReference type="InterPro" id="IPR036286">
    <property type="entry name" value="LexA/Signal_pep-like_sf"/>
</dbReference>
<dbReference type="InterPro" id="IPR006200">
    <property type="entry name" value="LexA"/>
</dbReference>
<evidence type="ECO:0000256" key="8">
    <source>
        <dbReference type="ARBA" id="ARBA00022801"/>
    </source>
</evidence>
<evidence type="ECO:0000256" key="11">
    <source>
        <dbReference type="ARBA" id="ARBA00023125"/>
    </source>
</evidence>
<dbReference type="GO" id="GO:0006508">
    <property type="term" value="P:proteolysis"/>
    <property type="evidence" value="ECO:0007669"/>
    <property type="project" value="InterPro"/>
</dbReference>
<dbReference type="GO" id="GO:0006260">
    <property type="term" value="P:DNA replication"/>
    <property type="evidence" value="ECO:0007669"/>
    <property type="project" value="UniProtKB-UniRule"/>
</dbReference>
<dbReference type="GO" id="GO:0006281">
    <property type="term" value="P:DNA repair"/>
    <property type="evidence" value="ECO:0007669"/>
    <property type="project" value="UniProtKB-UniRule"/>
</dbReference>
<evidence type="ECO:0000256" key="3">
    <source>
        <dbReference type="ARBA" id="ARBA00022491"/>
    </source>
</evidence>
<dbReference type="PRINTS" id="PR00726">
    <property type="entry name" value="LEXASERPTASE"/>
</dbReference>
<dbReference type="InterPro" id="IPR036390">
    <property type="entry name" value="WH_DNA-bd_sf"/>
</dbReference>
<keyword evidence="13 15" id="KW-0234">DNA repair</keyword>
<dbReference type="InterPro" id="IPR039418">
    <property type="entry name" value="LexA-like"/>
</dbReference>
<protein>
    <recommendedName>
        <fullName evidence="15">LexA repressor</fullName>
        <ecNumber evidence="15">3.4.21.88</ecNumber>
    </recommendedName>
</protein>
<feature type="domain" description="Peptidase S24/S26A/S26B/S26C" evidence="17">
    <location>
        <begin position="76"/>
        <end position="191"/>
    </location>
</feature>
<sequence>MITKRQKQVIDFIKSFSVKYGYSPSLEEIKKHLHLASVSTAHHHVKSLEELGLLKKKDNQPRGIAVYEFQQMIQIPILGRISAGQPILAIEEKEYISIPFSQKEEQQHLFALRVAGQSMVDENINDGDIVVIRNQNTAENGQKIVALLNREEVTLKKFFKEDNKVRLQPANQAYSPIIVDPENLIIQGIVVDVIKYIGESDASIISEPNIKPRNDHEDLRKTILNKIICGNCTTELGNIPSNSIDSCITDPPYNYEFVGHNWNADEIKRRTDRIQNSKTLIKHIPYGSGLAGGVRNERWYKKNADNIQDYQNWCHIWGKEVFRVLKPGAYILVFNSTRTVAHVQVAMEKAGFYARDIIVWRKNSGIPKGLNFVNKLKKEGYKNTEKWEGWHSCLRNEWEAIVMLQKPLDTNYLETVKKYDVGLLHTKDGGSGFLSNIIDNISNREKKDVYNIHCTVKPVLLISKLIDMVLPKDINKIVLDPFMGSGTTAIAAIENSVSFLGFEINPEYCQIAQKRVKDHLNKTKNKLF</sequence>
<evidence type="ECO:0000256" key="7">
    <source>
        <dbReference type="ARBA" id="ARBA00022763"/>
    </source>
</evidence>
<evidence type="ECO:0000259" key="19">
    <source>
        <dbReference type="Pfam" id="PF01726"/>
    </source>
</evidence>
<dbReference type="Pfam" id="PF00717">
    <property type="entry name" value="Peptidase_S24"/>
    <property type="match status" value="1"/>
</dbReference>
<keyword evidence="11 15" id="KW-0238">DNA-binding</keyword>
<feature type="DNA-binding region" description="H-T-H motif" evidence="15">
    <location>
        <begin position="26"/>
        <end position="46"/>
    </location>
</feature>
<comment type="catalytic activity">
    <reaction evidence="15">
        <text>Hydrolysis of Ala-|-Gly bond in repressor LexA.</text>
        <dbReference type="EC" id="3.4.21.88"/>
    </reaction>
</comment>
<accession>A0A0G1DB65</accession>
<feature type="domain" description="LexA repressor DNA-binding" evidence="19">
    <location>
        <begin position="2"/>
        <end position="63"/>
    </location>
</feature>
<gene>
    <name evidence="15" type="primary">lexA</name>
    <name evidence="20" type="ORF">UV68_C0001G0060</name>
</gene>
<evidence type="ECO:0000256" key="5">
    <source>
        <dbReference type="ARBA" id="ARBA00022679"/>
    </source>
</evidence>
<dbReference type="InterPro" id="IPR006197">
    <property type="entry name" value="Peptidase_S24_LexA"/>
</dbReference>
<dbReference type="GO" id="GO:0032259">
    <property type="term" value="P:methylation"/>
    <property type="evidence" value="ECO:0007669"/>
    <property type="project" value="UniProtKB-KW"/>
</dbReference>
<dbReference type="CDD" id="cd06529">
    <property type="entry name" value="S24_LexA-like"/>
    <property type="match status" value="1"/>
</dbReference>
<dbReference type="Proteomes" id="UP000033980">
    <property type="component" value="Unassembled WGS sequence"/>
</dbReference>
<evidence type="ECO:0000256" key="14">
    <source>
        <dbReference type="ARBA" id="ARBA00023236"/>
    </source>
</evidence>
<dbReference type="InterPro" id="IPR006199">
    <property type="entry name" value="LexA_DNA-bd_dom"/>
</dbReference>
<evidence type="ECO:0000313" key="20">
    <source>
        <dbReference type="EMBL" id="KKS94919.1"/>
    </source>
</evidence>
<dbReference type="PANTHER" id="PTHR33516:SF2">
    <property type="entry name" value="LEXA REPRESSOR-RELATED"/>
    <property type="match status" value="1"/>
</dbReference>
<dbReference type="InterPro" id="IPR002052">
    <property type="entry name" value="DNA_methylase_N6_adenine_CS"/>
</dbReference>
<evidence type="ECO:0000256" key="2">
    <source>
        <dbReference type="ARBA" id="ARBA00007484"/>
    </source>
</evidence>
<keyword evidence="4 20" id="KW-0489">Methyltransferase</keyword>
<dbReference type="InterPro" id="IPR050077">
    <property type="entry name" value="LexA_repressor"/>
</dbReference>
<comment type="subunit">
    <text evidence="15">Homodimer.</text>
</comment>
<dbReference type="InterPro" id="IPR001091">
    <property type="entry name" value="RM_Methyltransferase"/>
</dbReference>
<keyword evidence="3 15" id="KW-0678">Repressor</keyword>
<dbReference type="Gene3D" id="3.40.50.150">
    <property type="entry name" value="Vaccinia Virus protein VP39"/>
    <property type="match status" value="1"/>
</dbReference>
<comment type="caution">
    <text evidence="20">The sequence shown here is derived from an EMBL/GenBank/DDBJ whole genome shotgun (WGS) entry which is preliminary data.</text>
</comment>
<dbReference type="InterPro" id="IPR015927">
    <property type="entry name" value="Peptidase_S24_S26A/B/C"/>
</dbReference>
<keyword evidence="12 15" id="KW-0804">Transcription</keyword>
<reference evidence="20 21" key="1">
    <citation type="journal article" date="2015" name="Nature">
        <title>rRNA introns, odd ribosomes, and small enigmatic genomes across a large radiation of phyla.</title>
        <authorList>
            <person name="Brown C.T."/>
            <person name="Hug L.A."/>
            <person name="Thomas B.C."/>
            <person name="Sharon I."/>
            <person name="Castelle C.J."/>
            <person name="Singh A."/>
            <person name="Wilkins M.J."/>
            <person name="Williams K.H."/>
            <person name="Banfield J.F."/>
        </authorList>
    </citation>
    <scope>NUCLEOTIDE SEQUENCE [LARGE SCALE GENOMIC DNA]</scope>
</reference>
<name>A0A0G1DB65_9BACT</name>
<keyword evidence="7 15" id="KW-0227">DNA damage</keyword>
<dbReference type="InterPro" id="IPR029063">
    <property type="entry name" value="SAM-dependent_MTases_sf"/>
</dbReference>
<keyword evidence="8 15" id="KW-0378">Hydrolase</keyword>
<evidence type="ECO:0000256" key="1">
    <source>
        <dbReference type="ARBA" id="ARBA00006594"/>
    </source>
</evidence>
<dbReference type="PATRIC" id="fig|1618390.3.peg.60"/>
<dbReference type="InterPro" id="IPR036388">
    <property type="entry name" value="WH-like_DNA-bd_sf"/>
</dbReference>
<comment type="similarity">
    <text evidence="2 15 16">Belongs to the peptidase S24 family.</text>
</comment>
<evidence type="ECO:0000256" key="12">
    <source>
        <dbReference type="ARBA" id="ARBA00023163"/>
    </source>
</evidence>
<feature type="site" description="Cleavage; by autolysis" evidence="15">
    <location>
        <begin position="83"/>
        <end position="84"/>
    </location>
</feature>
<keyword evidence="9 15" id="KW-0068">Autocatalytic cleavage</keyword>
<dbReference type="PRINTS" id="PR00508">
    <property type="entry name" value="S21N4MTFRASE"/>
</dbReference>
<keyword evidence="14 15" id="KW-0742">SOS response</keyword>
<dbReference type="AlphaFoldDB" id="A0A0G1DB65"/>
<dbReference type="GO" id="GO:0004252">
    <property type="term" value="F:serine-type endopeptidase activity"/>
    <property type="evidence" value="ECO:0007669"/>
    <property type="project" value="UniProtKB-UniRule"/>
</dbReference>
<evidence type="ECO:0000256" key="9">
    <source>
        <dbReference type="ARBA" id="ARBA00022813"/>
    </source>
</evidence>
<dbReference type="SUPFAM" id="SSF53335">
    <property type="entry name" value="S-adenosyl-L-methionine-dependent methyltransferases"/>
    <property type="match status" value="1"/>
</dbReference>
<evidence type="ECO:0000256" key="4">
    <source>
        <dbReference type="ARBA" id="ARBA00022603"/>
    </source>
</evidence>
<dbReference type="Gene3D" id="2.10.109.10">
    <property type="entry name" value="Umud Fragment, subunit A"/>
    <property type="match status" value="1"/>
</dbReference>
<evidence type="ECO:0000313" key="21">
    <source>
        <dbReference type="Proteomes" id="UP000033980"/>
    </source>
</evidence>
<evidence type="ECO:0000256" key="15">
    <source>
        <dbReference type="HAMAP-Rule" id="MF_00015"/>
    </source>
</evidence>
<dbReference type="InterPro" id="IPR002941">
    <property type="entry name" value="DNA_methylase_N4/N6"/>
</dbReference>
<dbReference type="SUPFAM" id="SSF46785">
    <property type="entry name" value="Winged helix' DNA-binding domain"/>
    <property type="match status" value="1"/>
</dbReference>
<dbReference type="Pfam" id="PF01555">
    <property type="entry name" value="N6_N4_Mtase"/>
    <property type="match status" value="1"/>
</dbReference>
<dbReference type="HAMAP" id="MF_00015">
    <property type="entry name" value="LexA"/>
    <property type="match status" value="1"/>
</dbReference>
<proteinExistence type="inferred from homology"/>
<feature type="active site" description="For autocatalytic cleavage activity" evidence="15">
    <location>
        <position position="118"/>
    </location>
</feature>
<keyword evidence="10 15" id="KW-0805">Transcription regulation</keyword>
<dbReference type="NCBIfam" id="TIGR00498">
    <property type="entry name" value="lexA"/>
    <property type="match status" value="1"/>
</dbReference>
<dbReference type="Gene3D" id="1.10.10.10">
    <property type="entry name" value="Winged helix-like DNA-binding domain superfamily/Winged helix DNA-binding domain"/>
    <property type="match status" value="1"/>
</dbReference>
<evidence type="ECO:0000256" key="10">
    <source>
        <dbReference type="ARBA" id="ARBA00023015"/>
    </source>
</evidence>
<dbReference type="GO" id="GO:0045892">
    <property type="term" value="P:negative regulation of DNA-templated transcription"/>
    <property type="evidence" value="ECO:0007669"/>
    <property type="project" value="UniProtKB-UniRule"/>
</dbReference>
<comment type="similarity">
    <text evidence="1">Belongs to the N(4)/N(6)-methyltransferase family.</text>
</comment>
<dbReference type="EC" id="3.4.21.88" evidence="15"/>
<dbReference type="GO" id="GO:0009432">
    <property type="term" value="P:SOS response"/>
    <property type="evidence" value="ECO:0007669"/>
    <property type="project" value="UniProtKB-UniRule"/>
</dbReference>
<dbReference type="GO" id="GO:0008170">
    <property type="term" value="F:N-methyltransferase activity"/>
    <property type="evidence" value="ECO:0007669"/>
    <property type="project" value="InterPro"/>
</dbReference>
<evidence type="ECO:0000256" key="13">
    <source>
        <dbReference type="ARBA" id="ARBA00023204"/>
    </source>
</evidence>
<comment type="function">
    <text evidence="15">Represses a number of genes involved in the response to DNA damage (SOS response), including recA and lexA. In the presence of single-stranded DNA, RecA interacts with LexA causing an autocatalytic cleavage which disrupts the DNA-binding part of LexA, leading to derepression of the SOS regulon and eventually DNA repair.</text>
</comment>
<evidence type="ECO:0000256" key="6">
    <source>
        <dbReference type="ARBA" id="ARBA00022705"/>
    </source>
</evidence>
<evidence type="ECO:0000256" key="16">
    <source>
        <dbReference type="RuleBase" id="RU003991"/>
    </source>
</evidence>
<feature type="domain" description="DNA methylase N-4/N-6" evidence="18">
    <location>
        <begin position="244"/>
        <end position="514"/>
    </location>
</feature>
<feature type="active site" description="For autocatalytic cleavage activity" evidence="15">
    <location>
        <position position="156"/>
    </location>
</feature>
<dbReference type="EMBL" id="LCFK01000001">
    <property type="protein sequence ID" value="KKS94919.1"/>
    <property type="molecule type" value="Genomic_DNA"/>
</dbReference>
<keyword evidence="5 20" id="KW-0808">Transferase</keyword>